<evidence type="ECO:0000256" key="9">
    <source>
        <dbReference type="RuleBase" id="RU362081"/>
    </source>
</evidence>
<dbReference type="Proteomes" id="UP000425960">
    <property type="component" value="Chromosome"/>
</dbReference>
<dbReference type="NCBIfam" id="TIGR01494">
    <property type="entry name" value="ATPase_P-type"/>
    <property type="match status" value="1"/>
</dbReference>
<dbReference type="GO" id="GO:0005886">
    <property type="term" value="C:plasma membrane"/>
    <property type="evidence" value="ECO:0007669"/>
    <property type="project" value="UniProtKB-SubCell"/>
</dbReference>
<organism evidence="11 12">
    <name type="scientific">Desulfosarcina ovata subsp. sediminis</name>
    <dbReference type="NCBI Taxonomy" id="885957"/>
    <lineage>
        <taxon>Bacteria</taxon>
        <taxon>Pseudomonadati</taxon>
        <taxon>Thermodesulfobacteriota</taxon>
        <taxon>Desulfobacteria</taxon>
        <taxon>Desulfobacterales</taxon>
        <taxon>Desulfosarcinaceae</taxon>
        <taxon>Desulfosarcina</taxon>
    </lineage>
</organism>
<dbReference type="RefSeq" id="WP_231713898.1">
    <property type="nucleotide sequence ID" value="NZ_AP021876.1"/>
</dbReference>
<dbReference type="Pfam" id="PF00702">
    <property type="entry name" value="Hydrolase"/>
    <property type="match status" value="1"/>
</dbReference>
<dbReference type="PANTHER" id="PTHR48085">
    <property type="entry name" value="CADMIUM/ZINC-TRANSPORTING ATPASE HMA2-RELATED"/>
    <property type="match status" value="1"/>
</dbReference>
<evidence type="ECO:0000256" key="1">
    <source>
        <dbReference type="ARBA" id="ARBA00004370"/>
    </source>
</evidence>
<dbReference type="Gene3D" id="3.40.50.1000">
    <property type="entry name" value="HAD superfamily/HAD-like"/>
    <property type="match status" value="1"/>
</dbReference>
<dbReference type="Pfam" id="PF00122">
    <property type="entry name" value="E1-E2_ATPase"/>
    <property type="match status" value="1"/>
</dbReference>
<accession>A0A5K7ZUZ1</accession>
<keyword evidence="9" id="KW-1003">Cell membrane</keyword>
<dbReference type="InterPro" id="IPR023214">
    <property type="entry name" value="HAD_sf"/>
</dbReference>
<feature type="domain" description="P-type ATPase A" evidence="10">
    <location>
        <begin position="200"/>
        <end position="297"/>
    </location>
</feature>
<keyword evidence="3" id="KW-0812">Transmembrane</keyword>
<evidence type="ECO:0000259" key="10">
    <source>
        <dbReference type="Pfam" id="PF00122"/>
    </source>
</evidence>
<protein>
    <recommendedName>
        <fullName evidence="7">P-type Zn(2+) transporter</fullName>
        <ecNumber evidence="7">7.2.2.12</ecNumber>
    </recommendedName>
</protein>
<dbReference type="AlphaFoldDB" id="A0A5K7ZUZ1"/>
<dbReference type="Gene3D" id="2.70.150.10">
    <property type="entry name" value="Calcium-transporting ATPase, cytoplasmic transduction domain A"/>
    <property type="match status" value="1"/>
</dbReference>
<reference evidence="11 12" key="1">
    <citation type="submission" date="2019-11" db="EMBL/GenBank/DDBJ databases">
        <title>Comparative genomics of hydrocarbon-degrading Desulfosarcina strains.</title>
        <authorList>
            <person name="Watanabe M."/>
            <person name="Kojima H."/>
            <person name="Fukui M."/>
        </authorList>
    </citation>
    <scope>NUCLEOTIDE SEQUENCE [LARGE SCALE GENOMIC DNA]</scope>
    <source>
        <strain evidence="11 12">28bB2T</strain>
    </source>
</reference>
<evidence type="ECO:0000256" key="8">
    <source>
        <dbReference type="ARBA" id="ARBA00047308"/>
    </source>
</evidence>
<keyword evidence="5" id="KW-1133">Transmembrane helix</keyword>
<evidence type="ECO:0000256" key="7">
    <source>
        <dbReference type="ARBA" id="ARBA00039097"/>
    </source>
</evidence>
<evidence type="ECO:0000256" key="2">
    <source>
        <dbReference type="ARBA" id="ARBA00006024"/>
    </source>
</evidence>
<dbReference type="GO" id="GO:0046872">
    <property type="term" value="F:metal ion binding"/>
    <property type="evidence" value="ECO:0007669"/>
    <property type="project" value="UniProtKB-KW"/>
</dbReference>
<name>A0A5K7ZUZ1_9BACT</name>
<comment type="subcellular location">
    <subcellularLocation>
        <location evidence="9">Cell membrane</location>
    </subcellularLocation>
    <subcellularLocation>
        <location evidence="1">Membrane</location>
    </subcellularLocation>
</comment>
<evidence type="ECO:0000256" key="6">
    <source>
        <dbReference type="ARBA" id="ARBA00023136"/>
    </source>
</evidence>
<dbReference type="InterPro" id="IPR051014">
    <property type="entry name" value="Cation_Transport_ATPase_IB"/>
</dbReference>
<proteinExistence type="inferred from homology"/>
<dbReference type="PANTHER" id="PTHR48085:SF5">
    <property type="entry name" value="CADMIUM_ZINC-TRANSPORTING ATPASE HMA4-RELATED"/>
    <property type="match status" value="1"/>
</dbReference>
<keyword evidence="9" id="KW-0067">ATP-binding</keyword>
<evidence type="ECO:0000256" key="3">
    <source>
        <dbReference type="ARBA" id="ARBA00022692"/>
    </source>
</evidence>
<dbReference type="SFLD" id="SFLDS00003">
    <property type="entry name" value="Haloacid_Dehalogenase"/>
    <property type="match status" value="1"/>
</dbReference>
<evidence type="ECO:0000256" key="5">
    <source>
        <dbReference type="ARBA" id="ARBA00022989"/>
    </source>
</evidence>
<keyword evidence="9" id="KW-0479">Metal-binding</keyword>
<gene>
    <name evidence="11" type="ORF">DSCO28_46230</name>
</gene>
<dbReference type="KEGG" id="dov:DSCO28_46230"/>
<dbReference type="GO" id="GO:0016887">
    <property type="term" value="F:ATP hydrolysis activity"/>
    <property type="evidence" value="ECO:0007669"/>
    <property type="project" value="InterPro"/>
</dbReference>
<dbReference type="SFLD" id="SFLDF00027">
    <property type="entry name" value="p-type_atpase"/>
    <property type="match status" value="1"/>
</dbReference>
<evidence type="ECO:0000256" key="4">
    <source>
        <dbReference type="ARBA" id="ARBA00022967"/>
    </source>
</evidence>
<dbReference type="NCBIfam" id="TIGR01525">
    <property type="entry name" value="ATPase-IB_hvy"/>
    <property type="match status" value="1"/>
</dbReference>
<dbReference type="SUPFAM" id="SSF81653">
    <property type="entry name" value="Calcium ATPase, transduction domain A"/>
    <property type="match status" value="1"/>
</dbReference>
<dbReference type="InterPro" id="IPR036412">
    <property type="entry name" value="HAD-like_sf"/>
</dbReference>
<sequence length="699" mass="74686">MTESIQNHRPLRIAHELPRRIRIHYPRLFDPLLDTAYLQAMIENLPGIVRARINRRGGSIVVEYDGSPESRNKLLDTLRDLPAETYAHADLNGSMAPELADVFLKGALTLASLKTPLEVSAPLSLLLGLPILLKGLDTLFSQGIKVETLDAAAVGLSLARCDFFTANSIVTLLTLGEHLEASSENRSTELLKSLLRPQVEHVWMERGGEEVRVPITQVVVGDRVICGPGDIIPVDGTVADGEASVNQSSITGESVSVHLYPGKEVLSGSVVEEGRMIIRAERVGAETSMARITRYMENSLRMKSASQTHSAELADRLVPVTLALGMAIFLLTGDMTRATAVLTVDYSCAIKLANPVAVKTAMYDAARGGVLVKGAQALDALAAVDTLVLDKTGTLTNGVLNVTDVIPTGKLTPDALLALTAAAEQHYAHPVAHAVVRAAEERGLKLPAMSNVDYIVAHGVSAYVDDERVLAGSLHFLQDDEHVDCSGVSELADRLRREGSNLLYVSRSGILEGVIAFRDDLRPEAPAVLRGLKATGIRRIIVITGDHRDTAQAVIGPLNDVSELHWEMKPEDKSRIVKDLKDEGGGVAFVGDGVNDAPAMITAQVGICMPGGSNLAKEAAMVLLLEDDLDGLLKARQVATHTRMVIDNCFKSAVGFNSIVLLLATLGLLPPVASALLHNLSTVSILGYAALGNRSTARG</sequence>
<dbReference type="SFLD" id="SFLDG00002">
    <property type="entry name" value="C1.7:_P-type_atpase_like"/>
    <property type="match status" value="1"/>
</dbReference>
<dbReference type="InterPro" id="IPR059000">
    <property type="entry name" value="ATPase_P-type_domA"/>
</dbReference>
<comment type="similarity">
    <text evidence="2 9">Belongs to the cation transport ATPase (P-type) (TC 3.A.3) family. Type IB subfamily.</text>
</comment>
<dbReference type="Gene3D" id="3.40.1110.10">
    <property type="entry name" value="Calcium-transporting ATPase, cytoplasmic domain N"/>
    <property type="match status" value="1"/>
</dbReference>
<dbReference type="InterPro" id="IPR018303">
    <property type="entry name" value="ATPase_P-typ_P_site"/>
</dbReference>
<dbReference type="PROSITE" id="PS00154">
    <property type="entry name" value="ATPASE_E1_E2"/>
    <property type="match status" value="1"/>
</dbReference>
<dbReference type="GO" id="GO:0016463">
    <property type="term" value="F:P-type zinc transporter activity"/>
    <property type="evidence" value="ECO:0007669"/>
    <property type="project" value="UniProtKB-EC"/>
</dbReference>
<dbReference type="InterPro" id="IPR044492">
    <property type="entry name" value="P_typ_ATPase_HD_dom"/>
</dbReference>
<dbReference type="InterPro" id="IPR001757">
    <property type="entry name" value="P_typ_ATPase"/>
</dbReference>
<dbReference type="EC" id="7.2.2.12" evidence="7"/>
<dbReference type="InterPro" id="IPR023299">
    <property type="entry name" value="ATPase_P-typ_cyto_dom_N"/>
</dbReference>
<dbReference type="InterPro" id="IPR027256">
    <property type="entry name" value="P-typ_ATPase_IB"/>
</dbReference>
<keyword evidence="9" id="KW-0547">Nucleotide-binding</keyword>
<dbReference type="SUPFAM" id="SSF56784">
    <property type="entry name" value="HAD-like"/>
    <property type="match status" value="1"/>
</dbReference>
<evidence type="ECO:0000313" key="11">
    <source>
        <dbReference type="EMBL" id="BBO84057.1"/>
    </source>
</evidence>
<dbReference type="InterPro" id="IPR008250">
    <property type="entry name" value="ATPase_P-typ_transduc_dom_A_sf"/>
</dbReference>
<dbReference type="PRINTS" id="PR00119">
    <property type="entry name" value="CATATPASE"/>
</dbReference>
<dbReference type="PROSITE" id="PS01229">
    <property type="entry name" value="COF_2"/>
    <property type="match status" value="1"/>
</dbReference>
<evidence type="ECO:0000313" key="12">
    <source>
        <dbReference type="Proteomes" id="UP000425960"/>
    </source>
</evidence>
<keyword evidence="4" id="KW-1278">Translocase</keyword>
<comment type="catalytic activity">
    <reaction evidence="8">
        <text>Zn(2+)(in) + ATP + H2O = Zn(2+)(out) + ADP + phosphate + H(+)</text>
        <dbReference type="Rhea" id="RHEA:20621"/>
        <dbReference type="ChEBI" id="CHEBI:15377"/>
        <dbReference type="ChEBI" id="CHEBI:15378"/>
        <dbReference type="ChEBI" id="CHEBI:29105"/>
        <dbReference type="ChEBI" id="CHEBI:30616"/>
        <dbReference type="ChEBI" id="CHEBI:43474"/>
        <dbReference type="ChEBI" id="CHEBI:456216"/>
        <dbReference type="EC" id="7.2.2.12"/>
    </reaction>
</comment>
<dbReference type="GO" id="GO:0005524">
    <property type="term" value="F:ATP binding"/>
    <property type="evidence" value="ECO:0007669"/>
    <property type="project" value="UniProtKB-UniRule"/>
</dbReference>
<dbReference type="EMBL" id="AP021876">
    <property type="protein sequence ID" value="BBO84057.1"/>
    <property type="molecule type" value="Genomic_DNA"/>
</dbReference>
<keyword evidence="6" id="KW-0472">Membrane</keyword>